<evidence type="ECO:0000259" key="1">
    <source>
        <dbReference type="Pfam" id="PF12770"/>
    </source>
</evidence>
<dbReference type="EMBL" id="FQZZ01000003">
    <property type="protein sequence ID" value="SHK16858.1"/>
    <property type="molecule type" value="Genomic_DNA"/>
</dbReference>
<organism evidence="2 3">
    <name type="scientific">Lutimaribacter pacificus</name>
    <dbReference type="NCBI Taxonomy" id="391948"/>
    <lineage>
        <taxon>Bacteria</taxon>
        <taxon>Pseudomonadati</taxon>
        <taxon>Pseudomonadota</taxon>
        <taxon>Alphaproteobacteria</taxon>
        <taxon>Rhodobacterales</taxon>
        <taxon>Roseobacteraceae</taxon>
        <taxon>Lutimaribacter</taxon>
    </lineage>
</organism>
<feature type="domain" description="CHAT" evidence="1">
    <location>
        <begin position="757"/>
        <end position="1093"/>
    </location>
</feature>
<accession>A0A1H0IWI7</accession>
<dbReference type="Pfam" id="PF12770">
    <property type="entry name" value="CHAT"/>
    <property type="match status" value="1"/>
</dbReference>
<dbReference type="AlphaFoldDB" id="A0A1H0IWI7"/>
<proteinExistence type="predicted"/>
<dbReference type="Pfam" id="PF13424">
    <property type="entry name" value="TPR_12"/>
    <property type="match status" value="1"/>
</dbReference>
<evidence type="ECO:0000313" key="3">
    <source>
        <dbReference type="Proteomes" id="UP000324252"/>
    </source>
</evidence>
<reference evidence="2 3" key="1">
    <citation type="submission" date="2016-11" db="EMBL/GenBank/DDBJ databases">
        <authorList>
            <person name="Varghese N."/>
            <person name="Submissions S."/>
        </authorList>
    </citation>
    <scope>NUCLEOTIDE SEQUENCE [LARGE SCALE GENOMIC DNA]</scope>
    <source>
        <strain evidence="2 3">DSM 29620</strain>
    </source>
</reference>
<dbReference type="InterPro" id="IPR011990">
    <property type="entry name" value="TPR-like_helical_dom_sf"/>
</dbReference>
<dbReference type="PANTHER" id="PTHR46082">
    <property type="entry name" value="ATP/GTP-BINDING PROTEIN-RELATED"/>
    <property type="match status" value="1"/>
</dbReference>
<dbReference type="Gene3D" id="1.25.40.10">
    <property type="entry name" value="Tetratricopeptide repeat domain"/>
    <property type="match status" value="3"/>
</dbReference>
<sequence>MTPEGLRRGLAGLAGLALGLMTLARPLSAEIVPMTPDRIGQLETALTRGGVTDDQAITAVVQIARGLRGEGRGAEALALLGHFGTVFAQRRGPEDRLVLWLEATRAAVLHETGARAEGIALYTRVLAAFRQTLAPGDPLMALGLIELAQMQEEAGALEAAIALYRELRAALAQGQPDDHAFALEVTARLQRVLLRAGHRAEAASLRAAMDAHVAALTRAGAGVPAGRLVSLATGLRSTGDATNAARAAALLETAGARLDPADATLRLVWRRDLAAVYLDLGRPREALSLLAANLADVRRDPGPQTPEMFEALGGYAAALTRAGRYDALGPILDERLALGERLFGPDDPNTLAVQIERMPLMMRDGREDEARRIARQVAEVFARELGEDSPDTLAARLTLATTLADLGDMAAARAGFERLLPDLDARLGPNHPYARAARSAYAMVLSQGGETAGTAQDLQEALLQGAPDDAAAAGLLDQMALGALSGGRVAEALEAARRARGIKQSILAARSDEDGADLRRELALPLTLGLHLTALRAALREGVADGADRARLAAEGFLSAQLLGFDRTDEAVRKAALRAAAGPLGAALRQRDDLLGAFRQEEAALARALGQGHDDAADAASARLAALNDRIAALATRIAAQDDSDARAALLSGPVAAREVQGLLGAEDALILLSPGPGGIGGDGADTLPGLALVWVITREAVVLHAPPVTAGFGDRIARLRAQLDRPAGLTLAARAPVQPGRADRAGGMAPVELSLAHGIYEALFGAPAVAGALAGKSRWIVVPRGPFLSLPFAALVEAPPPVAVATRPDELRAAHWLGLRRDLTVLPSVAALRLLERRPDAGTPGGRLAYLGLGDPDFAGTAAPLRAEGQSRALAAPDRIAAVRGLPRLAGTGEELRKVARAFGPDASRILTGAEASEAQLDALARSGVLGRARIVHFATHGLLAGGIDGLDEPALALSPPAVSRPLPDGGTEDGLLTGAEIARLSLSADWVVLSACNTAGSGQITADGLSGLARAFFHAGARSLLVTHWAVRDDVAARLIADTVTDGAQSGDRAAALRGALARLVADRSADDTAYPYAHPALWAPFHIIGSPR</sequence>
<gene>
    <name evidence="2" type="ORF">SAMN05444142_103501</name>
</gene>
<dbReference type="RefSeq" id="WP_149788652.1">
    <property type="nucleotide sequence ID" value="NZ_FNIO01000005.1"/>
</dbReference>
<dbReference type="PANTHER" id="PTHR46082:SF6">
    <property type="entry name" value="AAA+ ATPASE DOMAIN-CONTAINING PROTEIN-RELATED"/>
    <property type="match status" value="1"/>
</dbReference>
<protein>
    <submittedName>
        <fullName evidence="2">CHAT domain-containing protein</fullName>
    </submittedName>
</protein>
<dbReference type="SUPFAM" id="SSF48452">
    <property type="entry name" value="TPR-like"/>
    <property type="match status" value="3"/>
</dbReference>
<dbReference type="OrthoDB" id="8235393at2"/>
<dbReference type="InterPro" id="IPR024983">
    <property type="entry name" value="CHAT_dom"/>
</dbReference>
<dbReference type="InterPro" id="IPR053137">
    <property type="entry name" value="NLR-like"/>
</dbReference>
<name>A0A1H0IWI7_9RHOB</name>
<dbReference type="Proteomes" id="UP000324252">
    <property type="component" value="Unassembled WGS sequence"/>
</dbReference>
<evidence type="ECO:0000313" key="2">
    <source>
        <dbReference type="EMBL" id="SHK16858.1"/>
    </source>
</evidence>
<keyword evidence="3" id="KW-1185">Reference proteome</keyword>